<evidence type="ECO:0000313" key="4">
    <source>
        <dbReference type="Proteomes" id="UP001156921"/>
    </source>
</evidence>
<gene>
    <name evidence="3" type="ORF">GCM10007859_27560</name>
</gene>
<comment type="caution">
    <text evidence="3">The sequence shown here is derived from an EMBL/GenBank/DDBJ whole genome shotgun (WGS) entry which is preliminary data.</text>
</comment>
<dbReference type="EMBL" id="BSOY01000099">
    <property type="protein sequence ID" value="GLS02725.1"/>
    <property type="molecule type" value="Genomic_DNA"/>
</dbReference>
<dbReference type="InterPro" id="IPR007569">
    <property type="entry name" value="DUF559"/>
</dbReference>
<evidence type="ECO:0000256" key="1">
    <source>
        <dbReference type="SAM" id="MobiDB-lite"/>
    </source>
</evidence>
<dbReference type="PANTHER" id="PTHR38590">
    <property type="entry name" value="BLL0828 PROTEIN"/>
    <property type="match status" value="1"/>
</dbReference>
<dbReference type="Gene3D" id="3.40.960.10">
    <property type="entry name" value="VSR Endonuclease"/>
    <property type="match status" value="1"/>
</dbReference>
<sequence>MMYPPKSTIARARKLRRTLTLPEVILWQAIRRQRLGARFRRQHPVGPYVLDFYCEAARLAVEVDGVSHEHPDRIRHDARRTAWLNLRGVAVCRIAARDVLGNLEGVMVSLKARTCPPPPGVEEGSHAIRRRDHPKDGGGG</sequence>
<dbReference type="SUPFAM" id="SSF52980">
    <property type="entry name" value="Restriction endonuclease-like"/>
    <property type="match status" value="1"/>
</dbReference>
<evidence type="ECO:0000259" key="2">
    <source>
        <dbReference type="Pfam" id="PF04480"/>
    </source>
</evidence>
<feature type="region of interest" description="Disordered" evidence="1">
    <location>
        <begin position="115"/>
        <end position="140"/>
    </location>
</feature>
<dbReference type="PANTHER" id="PTHR38590:SF1">
    <property type="entry name" value="BLL0828 PROTEIN"/>
    <property type="match status" value="1"/>
</dbReference>
<dbReference type="Proteomes" id="UP001156921">
    <property type="component" value="Unassembled WGS sequence"/>
</dbReference>
<keyword evidence="4" id="KW-1185">Reference proteome</keyword>
<dbReference type="CDD" id="cd01038">
    <property type="entry name" value="Endonuclease_DUF559"/>
    <property type="match status" value="1"/>
</dbReference>
<dbReference type="InterPro" id="IPR011335">
    <property type="entry name" value="Restrct_endonuc-II-like"/>
</dbReference>
<feature type="domain" description="DUF559" evidence="2">
    <location>
        <begin position="9"/>
        <end position="109"/>
    </location>
</feature>
<reference evidence="4" key="1">
    <citation type="journal article" date="2019" name="Int. J. Syst. Evol. Microbiol.">
        <title>The Global Catalogue of Microorganisms (GCM) 10K type strain sequencing project: providing services to taxonomists for standard genome sequencing and annotation.</title>
        <authorList>
            <consortium name="The Broad Institute Genomics Platform"/>
            <consortium name="The Broad Institute Genome Sequencing Center for Infectious Disease"/>
            <person name="Wu L."/>
            <person name="Ma J."/>
        </authorList>
    </citation>
    <scope>NUCLEOTIDE SEQUENCE [LARGE SCALE GENOMIC DNA]</scope>
    <source>
        <strain evidence="4">NBRC 110107</strain>
    </source>
</reference>
<evidence type="ECO:0000313" key="3">
    <source>
        <dbReference type="EMBL" id="GLS02725.1"/>
    </source>
</evidence>
<dbReference type="InterPro" id="IPR047216">
    <property type="entry name" value="Endonuclease_DUF559_bact"/>
</dbReference>
<dbReference type="Pfam" id="PF04480">
    <property type="entry name" value="DUF559"/>
    <property type="match status" value="1"/>
</dbReference>
<protein>
    <recommendedName>
        <fullName evidence="2">DUF559 domain-containing protein</fullName>
    </recommendedName>
</protein>
<accession>A0ABQ6BL15</accession>
<proteinExistence type="predicted"/>
<name>A0ABQ6BL15_9CAUL</name>
<dbReference type="RefSeq" id="WP_284223613.1">
    <property type="nucleotide sequence ID" value="NZ_BSOY01000099.1"/>
</dbReference>
<organism evidence="3 4">
    <name type="scientific">Brevundimonas denitrificans</name>
    <dbReference type="NCBI Taxonomy" id="1443434"/>
    <lineage>
        <taxon>Bacteria</taxon>
        <taxon>Pseudomonadati</taxon>
        <taxon>Pseudomonadota</taxon>
        <taxon>Alphaproteobacteria</taxon>
        <taxon>Caulobacterales</taxon>
        <taxon>Caulobacteraceae</taxon>
        <taxon>Brevundimonas</taxon>
    </lineage>
</organism>